<sequence>MPNISYKIIDIDNERVSGIQLISKGQVLMNIKGVYLPFYDESADQIELYAESLQCLQSVLELHQGEPLMIVGDMNAALPQ</sequence>
<gene>
    <name evidence="1" type="ORF">LSH36_1772g00003</name>
</gene>
<dbReference type="EMBL" id="JAODUP010001774">
    <property type="protein sequence ID" value="KAK2139462.1"/>
    <property type="molecule type" value="Genomic_DNA"/>
</dbReference>
<protein>
    <recommendedName>
        <fullName evidence="3">Endonuclease/exonuclease/phosphatase domain-containing protein</fullName>
    </recommendedName>
</protein>
<reference evidence="1" key="1">
    <citation type="journal article" date="2023" name="Mol. Biol. Evol.">
        <title>Third-Generation Sequencing Reveals the Adaptive Role of the Epigenome in Three Deep-Sea Polychaetes.</title>
        <authorList>
            <person name="Perez M."/>
            <person name="Aroh O."/>
            <person name="Sun Y."/>
            <person name="Lan Y."/>
            <person name="Juniper S.K."/>
            <person name="Young C.R."/>
            <person name="Angers B."/>
            <person name="Qian P.Y."/>
        </authorList>
    </citation>
    <scope>NUCLEOTIDE SEQUENCE</scope>
    <source>
        <strain evidence="1">P08H-3</strain>
    </source>
</reference>
<name>A0AAD9MLW5_9ANNE</name>
<accession>A0AAD9MLW5</accession>
<dbReference type="AlphaFoldDB" id="A0AAD9MLW5"/>
<evidence type="ECO:0008006" key="3">
    <source>
        <dbReference type="Google" id="ProtNLM"/>
    </source>
</evidence>
<evidence type="ECO:0000313" key="1">
    <source>
        <dbReference type="EMBL" id="KAK2139462.1"/>
    </source>
</evidence>
<dbReference type="InterPro" id="IPR036691">
    <property type="entry name" value="Endo/exonu/phosph_ase_sf"/>
</dbReference>
<dbReference type="Proteomes" id="UP001208570">
    <property type="component" value="Unassembled WGS sequence"/>
</dbReference>
<proteinExistence type="predicted"/>
<evidence type="ECO:0000313" key="2">
    <source>
        <dbReference type="Proteomes" id="UP001208570"/>
    </source>
</evidence>
<dbReference type="SUPFAM" id="SSF56219">
    <property type="entry name" value="DNase I-like"/>
    <property type="match status" value="1"/>
</dbReference>
<organism evidence="1 2">
    <name type="scientific">Paralvinella palmiformis</name>
    <dbReference type="NCBI Taxonomy" id="53620"/>
    <lineage>
        <taxon>Eukaryota</taxon>
        <taxon>Metazoa</taxon>
        <taxon>Spiralia</taxon>
        <taxon>Lophotrochozoa</taxon>
        <taxon>Annelida</taxon>
        <taxon>Polychaeta</taxon>
        <taxon>Sedentaria</taxon>
        <taxon>Canalipalpata</taxon>
        <taxon>Terebellida</taxon>
        <taxon>Terebelliformia</taxon>
        <taxon>Alvinellidae</taxon>
        <taxon>Paralvinella</taxon>
    </lineage>
</organism>
<keyword evidence="2" id="KW-1185">Reference proteome</keyword>
<comment type="caution">
    <text evidence="1">The sequence shown here is derived from an EMBL/GenBank/DDBJ whole genome shotgun (WGS) entry which is preliminary data.</text>
</comment>